<keyword evidence="1" id="KW-0812">Transmembrane</keyword>
<feature type="transmembrane region" description="Helical" evidence="1">
    <location>
        <begin position="177"/>
        <end position="197"/>
    </location>
</feature>
<feature type="transmembrane region" description="Helical" evidence="1">
    <location>
        <begin position="97"/>
        <end position="117"/>
    </location>
</feature>
<feature type="transmembrane region" description="Helical" evidence="1">
    <location>
        <begin position="44"/>
        <end position="61"/>
    </location>
</feature>
<keyword evidence="1" id="KW-1133">Transmembrane helix</keyword>
<dbReference type="EMBL" id="JAKIKP010000007">
    <property type="protein sequence ID" value="MCL1143250.1"/>
    <property type="molecule type" value="Genomic_DNA"/>
</dbReference>
<evidence type="ECO:0000313" key="3">
    <source>
        <dbReference type="Proteomes" id="UP001139333"/>
    </source>
</evidence>
<feature type="transmembrane region" description="Helical" evidence="1">
    <location>
        <begin position="73"/>
        <end position="91"/>
    </location>
</feature>
<proteinExistence type="predicted"/>
<dbReference type="NCBIfam" id="NF038256">
    <property type="entry name" value="exopoly_VpsF"/>
    <property type="match status" value="1"/>
</dbReference>
<dbReference type="Proteomes" id="UP001139333">
    <property type="component" value="Unassembled WGS sequence"/>
</dbReference>
<dbReference type="RefSeq" id="WP_248995927.1">
    <property type="nucleotide sequence ID" value="NZ_JAKIKP010000007.1"/>
</dbReference>
<feature type="transmembrane region" description="Helical" evidence="1">
    <location>
        <begin position="259"/>
        <end position="280"/>
    </location>
</feature>
<protein>
    <submittedName>
        <fullName evidence="2">VpsF family polysaccharide biosynthesis protein</fullName>
    </submittedName>
</protein>
<keyword evidence="3" id="KW-1185">Reference proteome</keyword>
<name>A0A9X1ZNQ7_9GAMM</name>
<evidence type="ECO:0000256" key="1">
    <source>
        <dbReference type="SAM" id="Phobius"/>
    </source>
</evidence>
<reference evidence="2" key="1">
    <citation type="submission" date="2022-01" db="EMBL/GenBank/DDBJ databases">
        <title>Whole genome-based taxonomy of the Shewanellaceae.</title>
        <authorList>
            <person name="Martin-Rodriguez A.J."/>
        </authorList>
    </citation>
    <scope>NUCLEOTIDE SEQUENCE</scope>
    <source>
        <strain evidence="2">DSM 16422</strain>
    </source>
</reference>
<evidence type="ECO:0000313" key="2">
    <source>
        <dbReference type="EMBL" id="MCL1143250.1"/>
    </source>
</evidence>
<comment type="caution">
    <text evidence="2">The sequence shown here is derived from an EMBL/GenBank/DDBJ whole genome shotgun (WGS) entry which is preliminary data.</text>
</comment>
<accession>A0A9X1ZNQ7</accession>
<dbReference type="AlphaFoldDB" id="A0A9X1ZNQ7"/>
<gene>
    <name evidence="2" type="ORF">L2672_11150</name>
</gene>
<feature type="transmembrane region" description="Helical" evidence="1">
    <location>
        <begin position="228"/>
        <end position="247"/>
    </location>
</feature>
<feature type="transmembrane region" description="Helical" evidence="1">
    <location>
        <begin position="129"/>
        <end position="151"/>
    </location>
</feature>
<feature type="transmembrane region" description="Helical" evidence="1">
    <location>
        <begin position="390"/>
        <end position="409"/>
    </location>
</feature>
<dbReference type="InterPro" id="IPR048041">
    <property type="entry name" value="VpsF-like"/>
</dbReference>
<organism evidence="2 3">
    <name type="scientific">Shewanella gaetbuli</name>
    <dbReference type="NCBI Taxonomy" id="220752"/>
    <lineage>
        <taxon>Bacteria</taxon>
        <taxon>Pseudomonadati</taxon>
        <taxon>Pseudomonadota</taxon>
        <taxon>Gammaproteobacteria</taxon>
        <taxon>Alteromonadales</taxon>
        <taxon>Shewanellaceae</taxon>
        <taxon>Shewanella</taxon>
    </lineage>
</organism>
<sequence length="417" mass="47753">MPRITFFLFFTATLSFFVLSSDVLSLFGYNFLLEGGYSLYKLHPSFYILFFSVLSLFLYRGGPLLLSTLLIRYNFHFLFLLLFLCFFYQVFLLKQPMATTLITWFTPLLILMMFFSLTSEQQVYINKILLNLITFNAFIGLFEYVIGSGIVPKNYYDLEQGAFVDVSEWGFERSSSLYGHPLIASFVSAVVVVGLFSKNLHFKLSISEKVCLSLSLLSLPAFGGRFSILISIFVLLVLFFIWFYYFISGAEVFRVKIILGMVFIAMFPFLILFLFNLGLFDLLILRVTDDNGSAESRLTALYILFDTPLKELLFGDLNSDLYFRQLLYGTKYGVELSWVASILQSGLLVTLIFIFVLYCVVKVLYIYIGPHTFFSSFAFLLISFSGTGLSSKTLMLSQFVLISIFILNVKNESFVRA</sequence>
<keyword evidence="1" id="KW-0472">Membrane</keyword>